<sequence length="155" mass="18067">MNNVEKLMSKFPSLEYRFENKMPDKQKGLYVDNVVYLNPRQSSNELASTVAEEIGHHLTSFGDIVAQDNNEKRKQEQKARDIGATLIVGPEDFIECYYERFTYMWESAEFLGITTEALKEAVKTYSKMYPDGLTYKNYRIIFRANGTVGVFEWFE</sequence>
<evidence type="ECO:0000313" key="2">
    <source>
        <dbReference type="EMBL" id="MDT2597664.1"/>
    </source>
</evidence>
<dbReference type="EMBL" id="JARPYR010000028">
    <property type="protein sequence ID" value="MDT2597664.1"/>
    <property type="molecule type" value="Genomic_DNA"/>
</dbReference>
<dbReference type="Proteomes" id="UP001256547">
    <property type="component" value="Unassembled WGS sequence"/>
</dbReference>
<proteinExistence type="predicted"/>
<name>A0ABU3ES24_9ENTE</name>
<organism evidence="2 3">
    <name type="scientific">Enterococcus dongliensis</name>
    <dbReference type="NCBI Taxonomy" id="2559925"/>
    <lineage>
        <taxon>Bacteria</taxon>
        <taxon>Bacillati</taxon>
        <taxon>Bacillota</taxon>
        <taxon>Bacilli</taxon>
        <taxon>Lactobacillales</taxon>
        <taxon>Enterococcaceae</taxon>
        <taxon>Enterococcus</taxon>
    </lineage>
</organism>
<dbReference type="Pfam" id="PF06114">
    <property type="entry name" value="Peptidase_M78"/>
    <property type="match status" value="1"/>
</dbReference>
<reference evidence="2 3" key="1">
    <citation type="submission" date="2023-03" db="EMBL/GenBank/DDBJ databases">
        <authorList>
            <person name="Shen W."/>
            <person name="Cai J."/>
        </authorList>
    </citation>
    <scope>NUCLEOTIDE SEQUENCE [LARGE SCALE GENOMIC DNA]</scope>
    <source>
        <strain evidence="2 3">P72-2</strain>
    </source>
</reference>
<feature type="domain" description="IrrE N-terminal-like" evidence="1">
    <location>
        <begin position="26"/>
        <end position="121"/>
    </location>
</feature>
<evidence type="ECO:0000259" key="1">
    <source>
        <dbReference type="Pfam" id="PF06114"/>
    </source>
</evidence>
<keyword evidence="3" id="KW-1185">Reference proteome</keyword>
<dbReference type="InterPro" id="IPR010359">
    <property type="entry name" value="IrrE_HExxH"/>
</dbReference>
<evidence type="ECO:0000313" key="3">
    <source>
        <dbReference type="Proteomes" id="UP001256547"/>
    </source>
</evidence>
<dbReference type="RefSeq" id="WP_311924916.1">
    <property type="nucleotide sequence ID" value="NZ_JARPYR010000028.1"/>
</dbReference>
<protein>
    <submittedName>
        <fullName evidence="2">ImmA/IrrE family metallo-endopeptidase</fullName>
    </submittedName>
</protein>
<accession>A0ABU3ES24</accession>
<gene>
    <name evidence="2" type="ORF">P7D39_11705</name>
</gene>
<comment type="caution">
    <text evidence="2">The sequence shown here is derived from an EMBL/GenBank/DDBJ whole genome shotgun (WGS) entry which is preliminary data.</text>
</comment>